<gene>
    <name evidence="2" type="ORF">E3E12_07505</name>
</gene>
<dbReference type="AlphaFoldDB" id="A0A4Y6UAF6"/>
<dbReference type="Proteomes" id="UP000318709">
    <property type="component" value="Chromosome"/>
</dbReference>
<dbReference type="KEGG" id="swf:E3E12_07505"/>
<protein>
    <recommendedName>
        <fullName evidence="4">Nuclease</fullName>
    </recommendedName>
</protein>
<keyword evidence="3" id="KW-1185">Reference proteome</keyword>
<evidence type="ECO:0000313" key="2">
    <source>
        <dbReference type="EMBL" id="QDH14489.1"/>
    </source>
</evidence>
<evidence type="ECO:0000313" key="3">
    <source>
        <dbReference type="Proteomes" id="UP000318709"/>
    </source>
</evidence>
<feature type="chain" id="PRO_5021222382" description="Nuclease" evidence="1">
    <location>
        <begin position="19"/>
        <end position="120"/>
    </location>
</feature>
<keyword evidence="1" id="KW-0732">Signal</keyword>
<dbReference type="OrthoDB" id="7274549at2"/>
<dbReference type="EMBL" id="CP038231">
    <property type="protein sequence ID" value="QDH14489.1"/>
    <property type="molecule type" value="Genomic_DNA"/>
</dbReference>
<evidence type="ECO:0000256" key="1">
    <source>
        <dbReference type="SAM" id="SignalP"/>
    </source>
</evidence>
<evidence type="ECO:0008006" key="4">
    <source>
        <dbReference type="Google" id="ProtNLM"/>
    </source>
</evidence>
<reference evidence="2 3" key="1">
    <citation type="submission" date="2019-03" db="EMBL/GenBank/DDBJ databases">
        <title>The complete genome sequence of Swingsia_sp. F3b2 LMG30590(T).</title>
        <authorList>
            <person name="Chua K.-O."/>
            <person name="Chan K.-G."/>
            <person name="See-Too W.-S."/>
        </authorList>
    </citation>
    <scope>NUCLEOTIDE SEQUENCE [LARGE SCALE GENOMIC DNA]</scope>
    <source>
        <strain evidence="2 3">F3b2</strain>
    </source>
</reference>
<sequence>MGAGFALALTLVAGTAAAAPCLYDITPLPVFKGTVSRVTYDGVLFSDGTDVVLPESLLAYPRMEERLAVRGLRARRGKKVWALAIDGNPPICPSVADVQKGAYPGSPAYDVIEHGVNPGL</sequence>
<proteinExistence type="predicted"/>
<organism evidence="2 3">
    <name type="scientific">Formicincola oecophyllae</name>
    <dbReference type="NCBI Taxonomy" id="2558361"/>
    <lineage>
        <taxon>Bacteria</taxon>
        <taxon>Pseudomonadati</taxon>
        <taxon>Pseudomonadota</taxon>
        <taxon>Alphaproteobacteria</taxon>
        <taxon>Acetobacterales</taxon>
        <taxon>Acetobacteraceae</taxon>
        <taxon>Formicincola</taxon>
    </lineage>
</organism>
<accession>A0A4Y6UAF6</accession>
<name>A0A4Y6UAF6_9PROT</name>
<feature type="signal peptide" evidence="1">
    <location>
        <begin position="1"/>
        <end position="18"/>
    </location>
</feature>